<evidence type="ECO:0000256" key="1">
    <source>
        <dbReference type="SAM" id="MobiDB-lite"/>
    </source>
</evidence>
<organism evidence="2">
    <name type="scientific">Providencia stuartii</name>
    <dbReference type="NCBI Taxonomy" id="588"/>
    <lineage>
        <taxon>Bacteria</taxon>
        <taxon>Pseudomonadati</taxon>
        <taxon>Pseudomonadota</taxon>
        <taxon>Gammaproteobacteria</taxon>
        <taxon>Enterobacterales</taxon>
        <taxon>Morganellaceae</taxon>
        <taxon>Providencia</taxon>
    </lineage>
</organism>
<gene>
    <name evidence="2" type="ORF">JRA39_003296</name>
</gene>
<dbReference type="Gene3D" id="3.90.70.10">
    <property type="entry name" value="Cysteine proteinases"/>
    <property type="match status" value="1"/>
</dbReference>
<name>A0AAI9I1S4_PROST</name>
<comment type="caution">
    <text evidence="2">The sequence shown here is derived from an EMBL/GenBank/DDBJ whole genome shotgun (WGS) entry which is preliminary data.</text>
</comment>
<proteinExistence type="predicted"/>
<protein>
    <submittedName>
        <fullName evidence="2">Uncharacterized protein</fullName>
    </submittedName>
</protein>
<accession>A0AAI9I1S4</accession>
<dbReference type="AlphaFoldDB" id="A0AAI9I1S4"/>
<dbReference type="EMBL" id="AAZDVE040000031">
    <property type="protein sequence ID" value="EMP9434199.1"/>
    <property type="molecule type" value="Genomic_DNA"/>
</dbReference>
<evidence type="ECO:0000313" key="2">
    <source>
        <dbReference type="EMBL" id="EMP9434199.1"/>
    </source>
</evidence>
<reference evidence="2" key="1">
    <citation type="submission" date="2024-02" db="EMBL/GenBank/DDBJ databases">
        <authorList>
            <consortium name="Clinical and Environmental Microbiology Branch: Whole genome sequencing antimicrobial resistance pathogens in the healthcare setting"/>
        </authorList>
    </citation>
    <scope>NUCLEOTIDE SEQUENCE</scope>
    <source>
        <strain evidence="2">2020GO-00142</strain>
    </source>
</reference>
<sequence>MAKTLQKVAQSKNEIEKLPPTATSPSGTKHPLLDDAIPRNGDRAIVNQGVLPTCGLNSYGMILDTMGKPVNIVDLINKTPSAPRGTTPMQVAGILKAEDVEASAWAGRKVNDISRYTSNEAPIMVRIIDKNDGNIFFILLFCC</sequence>
<feature type="region of interest" description="Disordered" evidence="1">
    <location>
        <begin position="1"/>
        <end position="31"/>
    </location>
</feature>